<organism evidence="2">
    <name type="scientific">Cyprinus carpio</name>
    <name type="common">Common carp</name>
    <dbReference type="NCBI Taxonomy" id="7962"/>
    <lineage>
        <taxon>Eukaryota</taxon>
        <taxon>Metazoa</taxon>
        <taxon>Chordata</taxon>
        <taxon>Craniata</taxon>
        <taxon>Vertebrata</taxon>
        <taxon>Euteleostomi</taxon>
        <taxon>Actinopterygii</taxon>
        <taxon>Neopterygii</taxon>
        <taxon>Teleostei</taxon>
        <taxon>Ostariophysi</taxon>
        <taxon>Cypriniformes</taxon>
        <taxon>Cyprinidae</taxon>
        <taxon>Cyprininae</taxon>
        <taxon>Cyprinus</taxon>
    </lineage>
</organism>
<dbReference type="KEGG" id="ccar:109048247"/>
<dbReference type="GO" id="GO:0006405">
    <property type="term" value="P:RNA export from nucleus"/>
    <property type="evidence" value="ECO:0007669"/>
    <property type="project" value="TreeGrafter"/>
</dbReference>
<dbReference type="GO" id="GO:0042565">
    <property type="term" value="C:RNA nuclear export complex"/>
    <property type="evidence" value="ECO:0007669"/>
    <property type="project" value="TreeGrafter"/>
</dbReference>
<protein>
    <submittedName>
        <fullName evidence="2">Exportin-5-like</fullName>
    </submittedName>
</protein>
<feature type="domain" description="Exportin-5 C-terminal" evidence="1">
    <location>
        <begin position="14"/>
        <end position="173"/>
    </location>
</feature>
<dbReference type="GO" id="GO:0005049">
    <property type="term" value="F:nuclear export signal receptor activity"/>
    <property type="evidence" value="ECO:0007669"/>
    <property type="project" value="InterPro"/>
</dbReference>
<dbReference type="PANTHER" id="PTHR11223:SF3">
    <property type="entry name" value="EXPORTIN-5"/>
    <property type="match status" value="1"/>
</dbReference>
<sequence length="230" mass="26033">MVSMDSSQGIQMNTPSDELSELGKCLLQNEDIYMTLLTICFNSLSWKDTINCQRCASMLCWTLLKQVLGCNLLPDAVTWLYTSVLKGLQMHGQHEGCNAALTQLALLIYESLRPRYTELRFIMNQIPDIHVEALEQFDQKTIQSTVSKAGEKKKKEQFKRLIAGTVGKPLGQQFKKEVHIRNLPSLFKKPKPTRDMLENTDTAGVPCKKVLPATCMCQRCIRTLTALSLY</sequence>
<dbReference type="Pfam" id="PF19273">
    <property type="entry name" value="Exportin-5"/>
    <property type="match status" value="1"/>
</dbReference>
<dbReference type="Proteomes" id="UP001155660">
    <property type="component" value="Chromosome B13"/>
</dbReference>
<gene>
    <name evidence="2" type="primary">LOC109048247</name>
</gene>
<dbReference type="GO" id="GO:0003723">
    <property type="term" value="F:RNA binding"/>
    <property type="evidence" value="ECO:0007669"/>
    <property type="project" value="TreeGrafter"/>
</dbReference>
<dbReference type="GO" id="GO:0005634">
    <property type="term" value="C:nucleus"/>
    <property type="evidence" value="ECO:0007669"/>
    <property type="project" value="TreeGrafter"/>
</dbReference>
<dbReference type="RefSeq" id="XP_042592244.1">
    <property type="nucleotide sequence ID" value="XM_042736310.1"/>
</dbReference>
<dbReference type="InterPro" id="IPR045478">
    <property type="entry name" value="Exportin-5_C"/>
</dbReference>
<proteinExistence type="predicted"/>
<dbReference type="AlphaFoldDB" id="A0A9Q9WZ52"/>
<evidence type="ECO:0000313" key="2">
    <source>
        <dbReference type="RefSeq" id="XP_042592244.1"/>
    </source>
</evidence>
<dbReference type="InterPro" id="IPR045065">
    <property type="entry name" value="XPO1/5"/>
</dbReference>
<dbReference type="PANTHER" id="PTHR11223">
    <property type="entry name" value="EXPORTIN 1/5"/>
    <property type="match status" value="1"/>
</dbReference>
<reference evidence="2" key="1">
    <citation type="submission" date="2025-08" db="UniProtKB">
        <authorList>
            <consortium name="RefSeq"/>
        </authorList>
    </citation>
    <scope>IDENTIFICATION</scope>
    <source>
        <tissue evidence="2">Muscle</tissue>
    </source>
</reference>
<evidence type="ECO:0000259" key="1">
    <source>
        <dbReference type="Pfam" id="PF19273"/>
    </source>
</evidence>
<dbReference type="OrthoDB" id="2215036at2759"/>
<dbReference type="GO" id="GO:0005737">
    <property type="term" value="C:cytoplasm"/>
    <property type="evidence" value="ECO:0007669"/>
    <property type="project" value="TreeGrafter"/>
</dbReference>
<dbReference type="GeneID" id="109048247"/>
<dbReference type="GO" id="GO:0006611">
    <property type="term" value="P:protein export from nucleus"/>
    <property type="evidence" value="ECO:0007669"/>
    <property type="project" value="InterPro"/>
</dbReference>
<accession>A0A9Q9WZ52</accession>
<name>A0A9Q9WZ52_CYPCA</name>